<evidence type="ECO:0000256" key="6">
    <source>
        <dbReference type="ARBA" id="ARBA00022989"/>
    </source>
</evidence>
<dbReference type="EMBL" id="CAJOBC010111377">
    <property type="protein sequence ID" value="CAF4529513.1"/>
    <property type="molecule type" value="Genomic_DNA"/>
</dbReference>
<organism evidence="9 10">
    <name type="scientific">Didymodactylos carnosus</name>
    <dbReference type="NCBI Taxonomy" id="1234261"/>
    <lineage>
        <taxon>Eukaryota</taxon>
        <taxon>Metazoa</taxon>
        <taxon>Spiralia</taxon>
        <taxon>Gnathifera</taxon>
        <taxon>Rotifera</taxon>
        <taxon>Eurotatoria</taxon>
        <taxon>Bdelloidea</taxon>
        <taxon>Philodinida</taxon>
        <taxon>Philodinidae</taxon>
        <taxon>Didymodactylos</taxon>
    </lineage>
</organism>
<dbReference type="NCBIfam" id="TIGR00728">
    <property type="entry name" value="OPT_sfam"/>
    <property type="match status" value="1"/>
</dbReference>
<evidence type="ECO:0000256" key="2">
    <source>
        <dbReference type="ARBA" id="ARBA00022448"/>
    </source>
</evidence>
<feature type="transmembrane region" description="Helical" evidence="8">
    <location>
        <begin position="114"/>
        <end position="134"/>
    </location>
</feature>
<evidence type="ECO:0000256" key="8">
    <source>
        <dbReference type="SAM" id="Phobius"/>
    </source>
</evidence>
<evidence type="ECO:0000256" key="1">
    <source>
        <dbReference type="ARBA" id="ARBA00004141"/>
    </source>
</evidence>
<dbReference type="OrthoDB" id="10030994at2759"/>
<feature type="transmembrane region" description="Helical" evidence="8">
    <location>
        <begin position="40"/>
        <end position="59"/>
    </location>
</feature>
<dbReference type="GO" id="GO:0016020">
    <property type="term" value="C:membrane"/>
    <property type="evidence" value="ECO:0007669"/>
    <property type="project" value="UniProtKB-SubCell"/>
</dbReference>
<proteinExistence type="predicted"/>
<dbReference type="PANTHER" id="PTHR22601">
    <property type="entry name" value="ISP4 LIKE PROTEIN"/>
    <property type="match status" value="1"/>
</dbReference>
<keyword evidence="3 8" id="KW-0812">Transmembrane</keyword>
<feature type="transmembrane region" description="Helical" evidence="8">
    <location>
        <begin position="146"/>
        <end position="166"/>
    </location>
</feature>
<dbReference type="GO" id="GO:0035673">
    <property type="term" value="F:oligopeptide transmembrane transporter activity"/>
    <property type="evidence" value="ECO:0007669"/>
    <property type="project" value="InterPro"/>
</dbReference>
<keyword evidence="4" id="KW-0571">Peptide transport</keyword>
<evidence type="ECO:0000313" key="10">
    <source>
        <dbReference type="Proteomes" id="UP000681722"/>
    </source>
</evidence>
<comment type="caution">
    <text evidence="9">The sequence shown here is derived from an EMBL/GenBank/DDBJ whole genome shotgun (WGS) entry which is preliminary data.</text>
</comment>
<gene>
    <name evidence="9" type="ORF">SRO942_LOCUS46130</name>
</gene>
<name>A0A8S2Y5G3_9BILA</name>
<feature type="transmembrane region" description="Helical" evidence="8">
    <location>
        <begin position="212"/>
        <end position="228"/>
    </location>
</feature>
<keyword evidence="2" id="KW-0813">Transport</keyword>
<accession>A0A8S2Y5G3</accession>
<keyword evidence="5" id="KW-0653">Protein transport</keyword>
<evidence type="ECO:0000313" key="9">
    <source>
        <dbReference type="EMBL" id="CAF4529513.1"/>
    </source>
</evidence>
<evidence type="ECO:0000256" key="5">
    <source>
        <dbReference type="ARBA" id="ARBA00022927"/>
    </source>
</evidence>
<dbReference type="Proteomes" id="UP000681722">
    <property type="component" value="Unassembled WGS sequence"/>
</dbReference>
<feature type="non-terminal residue" evidence="9">
    <location>
        <position position="1"/>
    </location>
</feature>
<sequence>LLQDNQTRFTTVEQSPYEEVAAYVSNTDDSSLPCSTFRSWTIGILFVFTISMVNQLFYFRSNGLSIGVVIAQVLSKPIEKLMARFLPKRTFHIWQKRKWSFTLNPGPFNIEEHTVITVMAHSAAIGVFAASIVVMFELKYRKTMNFVTAIAFLLTTQMLGFGMAGIMRRFVVWPNGMIWPGILVLCSFFRALHETKKEDLENNLTRWKMSRFKMFCIVFGCSFCYYWFPGYIFPLLSAFSFICIMKPRSVIFSQTTGITGFSLVPFSRIGIL</sequence>
<keyword evidence="7 8" id="KW-0472">Membrane</keyword>
<comment type="subcellular location">
    <subcellularLocation>
        <location evidence="1">Membrane</location>
        <topology evidence="1">Multi-pass membrane protein</topology>
    </subcellularLocation>
</comment>
<dbReference type="InterPro" id="IPR004648">
    <property type="entry name" value="Oligpept_transpt"/>
</dbReference>
<dbReference type="AlphaFoldDB" id="A0A8S2Y5G3"/>
<feature type="transmembrane region" description="Helical" evidence="8">
    <location>
        <begin position="172"/>
        <end position="192"/>
    </location>
</feature>
<evidence type="ECO:0000256" key="4">
    <source>
        <dbReference type="ARBA" id="ARBA00022856"/>
    </source>
</evidence>
<evidence type="ECO:0000256" key="7">
    <source>
        <dbReference type="ARBA" id="ARBA00023136"/>
    </source>
</evidence>
<evidence type="ECO:0000256" key="3">
    <source>
        <dbReference type="ARBA" id="ARBA00022692"/>
    </source>
</evidence>
<reference evidence="9" key="1">
    <citation type="submission" date="2021-02" db="EMBL/GenBank/DDBJ databases">
        <authorList>
            <person name="Nowell W R."/>
        </authorList>
    </citation>
    <scope>NUCLEOTIDE SEQUENCE</scope>
</reference>
<protein>
    <submittedName>
        <fullName evidence="9">Uncharacterized protein</fullName>
    </submittedName>
</protein>
<dbReference type="Pfam" id="PF03169">
    <property type="entry name" value="OPT"/>
    <property type="match status" value="1"/>
</dbReference>
<dbReference type="InterPro" id="IPR004813">
    <property type="entry name" value="OPT"/>
</dbReference>
<dbReference type="GO" id="GO:0015031">
    <property type="term" value="P:protein transport"/>
    <property type="evidence" value="ECO:0007669"/>
    <property type="project" value="UniProtKB-KW"/>
</dbReference>
<keyword evidence="6 8" id="KW-1133">Transmembrane helix</keyword>